<protein>
    <submittedName>
        <fullName evidence="1">Uncharacterized protein</fullName>
    </submittedName>
</protein>
<organism evidence="1">
    <name type="scientific">viral metagenome</name>
    <dbReference type="NCBI Taxonomy" id="1070528"/>
    <lineage>
        <taxon>unclassified sequences</taxon>
        <taxon>metagenomes</taxon>
        <taxon>organismal metagenomes</taxon>
    </lineage>
</organism>
<name>A0A6C0C234_9ZZZZ</name>
<proteinExistence type="predicted"/>
<accession>A0A6C0C234</accession>
<sequence length="58" mass="6990">MSSLVNCFKFWCYVREKGDKKDKPVYKEMKEVKNVEKTEKKALETEILQTDILYEIEI</sequence>
<dbReference type="AlphaFoldDB" id="A0A6C0C234"/>
<evidence type="ECO:0000313" key="1">
    <source>
        <dbReference type="EMBL" id="QHS98755.1"/>
    </source>
</evidence>
<dbReference type="EMBL" id="MN739322">
    <property type="protein sequence ID" value="QHS98755.1"/>
    <property type="molecule type" value="Genomic_DNA"/>
</dbReference>
<reference evidence="1" key="1">
    <citation type="journal article" date="2020" name="Nature">
        <title>Giant virus diversity and host interactions through global metagenomics.</title>
        <authorList>
            <person name="Schulz F."/>
            <person name="Roux S."/>
            <person name="Paez-Espino D."/>
            <person name="Jungbluth S."/>
            <person name="Walsh D.A."/>
            <person name="Denef V.J."/>
            <person name="McMahon K.D."/>
            <person name="Konstantinidis K.T."/>
            <person name="Eloe-Fadrosh E.A."/>
            <person name="Kyrpides N.C."/>
            <person name="Woyke T."/>
        </authorList>
    </citation>
    <scope>NUCLEOTIDE SEQUENCE</scope>
    <source>
        <strain evidence="1">GVMAG-M-3300020185-18</strain>
    </source>
</reference>